<evidence type="ECO:0000313" key="1">
    <source>
        <dbReference type="EMBL" id="RUQ85016.1"/>
    </source>
</evidence>
<dbReference type="PROSITE" id="PS51257">
    <property type="entry name" value="PROKAR_LIPOPROTEIN"/>
    <property type="match status" value="1"/>
</dbReference>
<comment type="caution">
    <text evidence="1">The sequence shown here is derived from an EMBL/GenBank/DDBJ whole genome shotgun (WGS) entry which is preliminary data.</text>
</comment>
<proteinExistence type="predicted"/>
<dbReference type="AlphaFoldDB" id="A0A3S0VA89"/>
<gene>
    <name evidence="1" type="ORF">EKM59_07690</name>
</gene>
<dbReference type="InterPro" id="IPR036597">
    <property type="entry name" value="Fido-like_dom_sf"/>
</dbReference>
<dbReference type="RefSeq" id="WP_127111360.1">
    <property type="nucleotide sequence ID" value="NZ_RZGR01000022.1"/>
</dbReference>
<sequence>MKKLSLAQIQAINAVLFLACGIQVYVDKETQERTRKLNPRGNLLWTLFVDGRFWKKEKGFVGYAKRGGGYKEIALASQAIMAALQDIDEELSIDVIDRVSKIFFESQEYAPQFFRSNLDQTNPGKFGLVNKKGGEENLTAAGVEQLRARIEQGYYANYNLTPVLDRSSGDYYNPWNENNYQLNLADLKSVVEAIKAGEEIFLGCCFKAEQQSKKKILEKAINNYNLTIKQAGTPEEKLKTIVEYVQLFEQIHPLADYNCRTFCTAILNRLLVQNGFMPAIPFDPNNFDMNSVDELGNVPKVF</sequence>
<dbReference type="Gene3D" id="1.10.3290.10">
    <property type="entry name" value="Fido-like domain"/>
    <property type="match status" value="1"/>
</dbReference>
<evidence type="ECO:0008006" key="3">
    <source>
        <dbReference type="Google" id="ProtNLM"/>
    </source>
</evidence>
<keyword evidence="2" id="KW-1185">Reference proteome</keyword>
<name>A0A3S0VA89_9GAMM</name>
<organism evidence="1 2">
    <name type="scientific">Legionella septentrionalis</name>
    <dbReference type="NCBI Taxonomy" id="2498109"/>
    <lineage>
        <taxon>Bacteria</taxon>
        <taxon>Pseudomonadati</taxon>
        <taxon>Pseudomonadota</taxon>
        <taxon>Gammaproteobacteria</taxon>
        <taxon>Legionellales</taxon>
        <taxon>Legionellaceae</taxon>
        <taxon>Legionella</taxon>
    </lineage>
</organism>
<protein>
    <recommendedName>
        <fullName evidence="3">Fido domain-containing protein</fullName>
    </recommendedName>
</protein>
<reference evidence="1 2" key="1">
    <citation type="submission" date="2018-12" db="EMBL/GenBank/DDBJ databases">
        <title>Legionella sp,whole genome shotgun sequence.</title>
        <authorList>
            <person name="Wu H."/>
        </authorList>
    </citation>
    <scope>NUCLEOTIDE SEQUENCE [LARGE SCALE GENOMIC DNA]</scope>
    <source>
        <strain evidence="2">km714</strain>
    </source>
</reference>
<dbReference type="Proteomes" id="UP000288012">
    <property type="component" value="Unassembled WGS sequence"/>
</dbReference>
<accession>A0A3S0VA89</accession>
<evidence type="ECO:0000313" key="2">
    <source>
        <dbReference type="Proteomes" id="UP000288012"/>
    </source>
</evidence>
<dbReference type="EMBL" id="RZGR01000022">
    <property type="protein sequence ID" value="RUQ85016.1"/>
    <property type="molecule type" value="Genomic_DNA"/>
</dbReference>